<reference evidence="6" key="2">
    <citation type="submission" date="2015-08" db="EMBL/GenBank/DDBJ databases">
        <title>Draft Genome Sequence of a Heterotrophic Facultative Anaerobic Bacterium Ardenticatena maritima Strain 110S.</title>
        <authorList>
            <person name="Kawaichi S."/>
            <person name="Yoshida T."/>
            <person name="Sako Y."/>
            <person name="Nakamura R."/>
        </authorList>
    </citation>
    <scope>NUCLEOTIDE SEQUENCE [LARGE SCALE GENOMIC DNA]</scope>
    <source>
        <strain evidence="6">110S</strain>
    </source>
</reference>
<dbReference type="OrthoDB" id="9781415at2"/>
<dbReference type="CDD" id="cd07067">
    <property type="entry name" value="HP_PGM_like"/>
    <property type="match status" value="1"/>
</dbReference>
<organism evidence="5 6">
    <name type="scientific">Ardenticatena maritima</name>
    <dbReference type="NCBI Taxonomy" id="872965"/>
    <lineage>
        <taxon>Bacteria</taxon>
        <taxon>Bacillati</taxon>
        <taxon>Chloroflexota</taxon>
        <taxon>Ardenticatenia</taxon>
        <taxon>Ardenticatenales</taxon>
        <taxon>Ardenticatenaceae</taxon>
        <taxon>Ardenticatena</taxon>
    </lineage>
</organism>
<dbReference type="GO" id="GO:0005737">
    <property type="term" value="C:cytoplasm"/>
    <property type="evidence" value="ECO:0007669"/>
    <property type="project" value="TreeGrafter"/>
</dbReference>
<dbReference type="PANTHER" id="PTHR48100">
    <property type="entry name" value="BROAD-SPECIFICITY PHOSPHATASE YOR283W-RELATED"/>
    <property type="match status" value="1"/>
</dbReference>
<gene>
    <name evidence="5" type="primary">gpmB</name>
    <name evidence="5" type="ORF">ARMA_2220</name>
</gene>
<feature type="active site" description="Proton donor/acceptor" evidence="3">
    <location>
        <position position="82"/>
    </location>
</feature>
<evidence type="ECO:0000256" key="1">
    <source>
        <dbReference type="ARBA" id="ARBA00023152"/>
    </source>
</evidence>
<dbReference type="EMBL" id="BBZA01000194">
    <property type="protein sequence ID" value="GAP63797.1"/>
    <property type="molecule type" value="Genomic_DNA"/>
</dbReference>
<protein>
    <submittedName>
        <fullName evidence="5">Probable phosphoglycerate mutase</fullName>
        <ecNumber evidence="5">5.4.2.12</ecNumber>
    </submittedName>
</protein>
<reference evidence="5 6" key="1">
    <citation type="journal article" date="2015" name="Genome Announc.">
        <title>Draft Genome Sequence of a Heterotrophic Facultative Anaerobic Thermophilic Bacterium, Ardenticatena maritima Strain 110ST.</title>
        <authorList>
            <person name="Kawaichi S."/>
            <person name="Yoshida T."/>
            <person name="Sako Y."/>
            <person name="Nakamura R."/>
        </authorList>
    </citation>
    <scope>NUCLEOTIDE SEQUENCE [LARGE SCALE GENOMIC DNA]</scope>
    <source>
        <strain evidence="5 6">110S</strain>
    </source>
</reference>
<feature type="active site" description="Tele-phosphohistidine intermediate" evidence="3">
    <location>
        <position position="9"/>
    </location>
</feature>
<sequence length="202" mass="22917">MTTIYMVRHGETDWNVIGRYQGQEDPPLNARGRAQAEATAEQLAQEQITAIYSSDLKRAAQTAEALAQRLNLPVHLDPRLREINQGEWQGVLVDDIRARWPERFQQWQTAPWETHPPGGETLHDVETRILAALADIATRHPNERVAVFTHKLPIALMRIRLKGAPHEALWSLLPKNAAWDVFDVSADELRHLLAQLTTPRAP</sequence>
<keyword evidence="2 5" id="KW-0413">Isomerase</keyword>
<dbReference type="AlphaFoldDB" id="A0A0M9UDB2"/>
<accession>A0A0M9UDB2</accession>
<dbReference type="EC" id="5.4.2.12" evidence="5"/>
<comment type="caution">
    <text evidence="5">The sequence shown here is derived from an EMBL/GenBank/DDBJ whole genome shotgun (WGS) entry which is preliminary data.</text>
</comment>
<evidence type="ECO:0000256" key="4">
    <source>
        <dbReference type="PIRSR" id="PIRSR613078-2"/>
    </source>
</evidence>
<feature type="binding site" evidence="4">
    <location>
        <begin position="8"/>
        <end position="15"/>
    </location>
    <ligand>
        <name>substrate</name>
    </ligand>
</feature>
<dbReference type="SUPFAM" id="SSF53254">
    <property type="entry name" value="Phosphoglycerate mutase-like"/>
    <property type="match status" value="1"/>
</dbReference>
<evidence type="ECO:0000313" key="6">
    <source>
        <dbReference type="Proteomes" id="UP000037784"/>
    </source>
</evidence>
<dbReference type="SMART" id="SM00855">
    <property type="entry name" value="PGAM"/>
    <property type="match status" value="1"/>
</dbReference>
<dbReference type="GO" id="GO:0016791">
    <property type="term" value="F:phosphatase activity"/>
    <property type="evidence" value="ECO:0007669"/>
    <property type="project" value="TreeGrafter"/>
</dbReference>
<dbReference type="GO" id="GO:0004619">
    <property type="term" value="F:phosphoglycerate mutase activity"/>
    <property type="evidence" value="ECO:0007669"/>
    <property type="project" value="UniProtKB-EC"/>
</dbReference>
<evidence type="ECO:0000256" key="2">
    <source>
        <dbReference type="ARBA" id="ARBA00023235"/>
    </source>
</evidence>
<dbReference type="Pfam" id="PF00300">
    <property type="entry name" value="His_Phos_1"/>
    <property type="match status" value="1"/>
</dbReference>
<dbReference type="InterPro" id="IPR001345">
    <property type="entry name" value="PG/BPGM_mutase_AS"/>
</dbReference>
<keyword evidence="6" id="KW-1185">Reference proteome</keyword>
<dbReference type="Gene3D" id="3.40.50.1240">
    <property type="entry name" value="Phosphoglycerate mutase-like"/>
    <property type="match status" value="1"/>
</dbReference>
<dbReference type="InterPro" id="IPR013078">
    <property type="entry name" value="His_Pase_superF_clade-1"/>
</dbReference>
<dbReference type="InterPro" id="IPR050275">
    <property type="entry name" value="PGM_Phosphatase"/>
</dbReference>
<keyword evidence="1" id="KW-0324">Glycolysis</keyword>
<evidence type="ECO:0000313" key="5">
    <source>
        <dbReference type="EMBL" id="GAP63797.1"/>
    </source>
</evidence>
<dbReference type="Proteomes" id="UP000037784">
    <property type="component" value="Unassembled WGS sequence"/>
</dbReference>
<dbReference type="FunCoup" id="A0A0M9UDB2">
    <property type="interactions" value="352"/>
</dbReference>
<dbReference type="PANTHER" id="PTHR48100:SF1">
    <property type="entry name" value="HISTIDINE PHOSPHATASE FAMILY PROTEIN-RELATED"/>
    <property type="match status" value="1"/>
</dbReference>
<dbReference type="RefSeq" id="WP_054493589.1">
    <property type="nucleotide sequence ID" value="NZ_BBZA01000194.1"/>
</dbReference>
<dbReference type="InParanoid" id="A0A0M9UDB2"/>
<feature type="binding site" evidence="4">
    <location>
        <position position="58"/>
    </location>
    <ligand>
        <name>substrate</name>
    </ligand>
</feature>
<dbReference type="PROSITE" id="PS00175">
    <property type="entry name" value="PG_MUTASE"/>
    <property type="match status" value="1"/>
</dbReference>
<name>A0A0M9UDB2_9CHLR</name>
<evidence type="ECO:0000256" key="3">
    <source>
        <dbReference type="PIRSR" id="PIRSR613078-1"/>
    </source>
</evidence>
<dbReference type="InterPro" id="IPR029033">
    <property type="entry name" value="His_PPase_superfam"/>
</dbReference>
<proteinExistence type="predicted"/>